<organism evidence="9 10">
    <name type="scientific">Paenibacillus konkukensis</name>
    <dbReference type="NCBI Taxonomy" id="2020716"/>
    <lineage>
        <taxon>Bacteria</taxon>
        <taxon>Bacillati</taxon>
        <taxon>Bacillota</taxon>
        <taxon>Bacilli</taxon>
        <taxon>Bacillales</taxon>
        <taxon>Paenibacillaceae</taxon>
        <taxon>Paenibacillus</taxon>
    </lineage>
</organism>
<evidence type="ECO:0000256" key="6">
    <source>
        <dbReference type="ARBA" id="ARBA00023136"/>
    </source>
</evidence>
<evidence type="ECO:0000256" key="2">
    <source>
        <dbReference type="ARBA" id="ARBA00022448"/>
    </source>
</evidence>
<protein>
    <submittedName>
        <fullName evidence="9">Inner membrane transport protein YdhP</fullName>
    </submittedName>
</protein>
<evidence type="ECO:0000259" key="8">
    <source>
        <dbReference type="PROSITE" id="PS50850"/>
    </source>
</evidence>
<dbReference type="InterPro" id="IPR020846">
    <property type="entry name" value="MFS_dom"/>
</dbReference>
<reference evidence="9" key="1">
    <citation type="submission" date="2018-02" db="EMBL/GenBank/DDBJ databases">
        <authorList>
            <person name="Kim S.-K."/>
            <person name="Jung H.-I."/>
            <person name="Lee S.-W."/>
        </authorList>
    </citation>
    <scope>NUCLEOTIDE SEQUENCE</scope>
    <source>
        <strain evidence="9">SK3146</strain>
    </source>
</reference>
<evidence type="ECO:0000313" key="9">
    <source>
        <dbReference type="EMBL" id="UQZ81099.1"/>
    </source>
</evidence>
<dbReference type="PANTHER" id="PTHR43124:SF8">
    <property type="entry name" value="INNER MEMBRANE TRANSPORT PROTEIN YDHP"/>
    <property type="match status" value="1"/>
</dbReference>
<keyword evidence="5 7" id="KW-1133">Transmembrane helix</keyword>
<reference evidence="9" key="2">
    <citation type="journal article" date="2021" name="J Anim Sci Technol">
        <title>Complete genome sequence of Paenibacillus konkukensis sp. nov. SK3146 as a potential probiotic strain.</title>
        <authorList>
            <person name="Jung H.I."/>
            <person name="Park S."/>
            <person name="Niu K.M."/>
            <person name="Lee S.W."/>
            <person name="Kothari D."/>
            <person name="Yi K.J."/>
            <person name="Kim S.K."/>
        </authorList>
    </citation>
    <scope>NUCLEOTIDE SEQUENCE</scope>
    <source>
        <strain evidence="9">SK3146</strain>
    </source>
</reference>
<feature type="transmembrane region" description="Helical" evidence="7">
    <location>
        <begin position="272"/>
        <end position="291"/>
    </location>
</feature>
<feature type="transmembrane region" description="Helical" evidence="7">
    <location>
        <begin position="77"/>
        <end position="95"/>
    </location>
</feature>
<gene>
    <name evidence="9" type="primary">ydhP_1</name>
    <name evidence="9" type="ORF">SK3146_00255</name>
</gene>
<dbReference type="Gene3D" id="1.20.1250.20">
    <property type="entry name" value="MFS general substrate transporter like domains"/>
    <property type="match status" value="2"/>
</dbReference>
<keyword evidence="2" id="KW-0813">Transport</keyword>
<dbReference type="SUPFAM" id="SSF103473">
    <property type="entry name" value="MFS general substrate transporter"/>
    <property type="match status" value="1"/>
</dbReference>
<keyword evidence="3" id="KW-1003">Cell membrane</keyword>
<sequence>MNKKMITHIPLIALALSTFAICMAEFVIMGLIPNISNDLHISLPSAGYLISGYALGVAVGSPIMGILIKRMSTRNQLFLLMGIFVVGNAISLIASDYSFLLLGRIVASFTHGSFIGLATVAATKIVSAEKQAAAISIIFGGSTIANVLGVPFGTFIGQQFGWRATFAVLTCLGIIAVLALLLFIPKIELGERPKLSTELGALVRPRIILSLVMAIFSFGGIFATFTFIAPMLEQSIHVSPNQITWIFLIFGIGLTVGNMLTSRLAKWKSGNVLLGNAIFLAIVLGTMYWSAENIVTAFLNVFLLGAAMMGMISFLQLSIINKAKDAPNLVSIVNVSVLNLSNAAGAFAGGWVIESSLGMRALPAVSLLITVIGIALILYINYRDHKGAERISIRQYAK</sequence>
<proteinExistence type="predicted"/>
<dbReference type="InterPro" id="IPR050189">
    <property type="entry name" value="MFS_Efflux_Transporters"/>
</dbReference>
<feature type="transmembrane region" description="Helical" evidence="7">
    <location>
        <begin position="206"/>
        <end position="231"/>
    </location>
</feature>
<dbReference type="Pfam" id="PF07690">
    <property type="entry name" value="MFS_1"/>
    <property type="match status" value="1"/>
</dbReference>
<keyword evidence="6 7" id="KW-0472">Membrane</keyword>
<dbReference type="Proteomes" id="UP001057134">
    <property type="component" value="Chromosome"/>
</dbReference>
<dbReference type="EMBL" id="CP027059">
    <property type="protein sequence ID" value="UQZ81099.1"/>
    <property type="molecule type" value="Genomic_DNA"/>
</dbReference>
<accession>A0ABY4REN0</accession>
<feature type="transmembrane region" description="Helical" evidence="7">
    <location>
        <begin position="297"/>
        <end position="317"/>
    </location>
</feature>
<dbReference type="RefSeq" id="WP_249863359.1">
    <property type="nucleotide sequence ID" value="NZ_CP027059.1"/>
</dbReference>
<feature type="transmembrane region" description="Helical" evidence="7">
    <location>
        <begin position="243"/>
        <end position="260"/>
    </location>
</feature>
<name>A0ABY4REN0_9BACL</name>
<feature type="transmembrane region" description="Helical" evidence="7">
    <location>
        <begin position="359"/>
        <end position="380"/>
    </location>
</feature>
<feature type="transmembrane region" description="Helical" evidence="7">
    <location>
        <begin position="48"/>
        <end position="68"/>
    </location>
</feature>
<keyword evidence="4 7" id="KW-0812">Transmembrane</keyword>
<evidence type="ECO:0000256" key="5">
    <source>
        <dbReference type="ARBA" id="ARBA00022989"/>
    </source>
</evidence>
<dbReference type="PANTHER" id="PTHR43124">
    <property type="entry name" value="PURINE EFFLUX PUMP PBUE"/>
    <property type="match status" value="1"/>
</dbReference>
<keyword evidence="10" id="KW-1185">Reference proteome</keyword>
<feature type="transmembrane region" description="Helical" evidence="7">
    <location>
        <begin position="162"/>
        <end position="185"/>
    </location>
</feature>
<evidence type="ECO:0000256" key="4">
    <source>
        <dbReference type="ARBA" id="ARBA00022692"/>
    </source>
</evidence>
<comment type="subcellular location">
    <subcellularLocation>
        <location evidence="1">Cell membrane</location>
        <topology evidence="1">Multi-pass membrane protein</topology>
    </subcellularLocation>
</comment>
<evidence type="ECO:0000313" key="10">
    <source>
        <dbReference type="Proteomes" id="UP001057134"/>
    </source>
</evidence>
<dbReference type="CDD" id="cd17324">
    <property type="entry name" value="MFS_NepI_like"/>
    <property type="match status" value="1"/>
</dbReference>
<feature type="transmembrane region" description="Helical" evidence="7">
    <location>
        <begin position="101"/>
        <end position="122"/>
    </location>
</feature>
<dbReference type="InterPro" id="IPR036259">
    <property type="entry name" value="MFS_trans_sf"/>
</dbReference>
<feature type="domain" description="Major facilitator superfamily (MFS) profile" evidence="8">
    <location>
        <begin position="10"/>
        <end position="385"/>
    </location>
</feature>
<feature type="transmembrane region" description="Helical" evidence="7">
    <location>
        <begin position="134"/>
        <end position="156"/>
    </location>
</feature>
<dbReference type="InterPro" id="IPR011701">
    <property type="entry name" value="MFS"/>
</dbReference>
<evidence type="ECO:0000256" key="3">
    <source>
        <dbReference type="ARBA" id="ARBA00022475"/>
    </source>
</evidence>
<evidence type="ECO:0000256" key="1">
    <source>
        <dbReference type="ARBA" id="ARBA00004651"/>
    </source>
</evidence>
<feature type="transmembrane region" description="Helical" evidence="7">
    <location>
        <begin position="329"/>
        <end position="353"/>
    </location>
</feature>
<evidence type="ECO:0000256" key="7">
    <source>
        <dbReference type="SAM" id="Phobius"/>
    </source>
</evidence>
<dbReference type="PROSITE" id="PS50850">
    <property type="entry name" value="MFS"/>
    <property type="match status" value="1"/>
</dbReference>